<dbReference type="OrthoDB" id="111898at2157"/>
<dbReference type="Proteomes" id="UP000326170">
    <property type="component" value="Chromosome"/>
</dbReference>
<dbReference type="NCBIfam" id="TIGR00778">
    <property type="entry name" value="ahpD_dom"/>
    <property type="match status" value="1"/>
</dbReference>
<proteinExistence type="predicted"/>
<dbReference type="InterPro" id="IPR003779">
    <property type="entry name" value="CMD-like"/>
</dbReference>
<dbReference type="InterPro" id="IPR029032">
    <property type="entry name" value="AhpD-like"/>
</dbReference>
<dbReference type="RefSeq" id="WP_152940942.1">
    <property type="nucleotide sequence ID" value="NZ_CP045488.1"/>
</dbReference>
<gene>
    <name evidence="2" type="ORF">GCU68_09250</name>
</gene>
<dbReference type="Gene3D" id="1.20.1290.10">
    <property type="entry name" value="AhpD-like"/>
    <property type="match status" value="1"/>
</dbReference>
<keyword evidence="3" id="KW-1185">Reference proteome</keyword>
<dbReference type="GeneID" id="42301229"/>
<protein>
    <submittedName>
        <fullName evidence="2">Carboxymuconolactone decarboxylase family protein</fullName>
    </submittedName>
</protein>
<dbReference type="Pfam" id="PF02627">
    <property type="entry name" value="CMD"/>
    <property type="match status" value="1"/>
</dbReference>
<sequence length="133" mass="14897">MTDTYETTITDIESTLGIVPGFLEALPDDDLVAEWPTFKKYLVAETEIPAKYRELIGLAVAANIRCPYCQHFHRGAAQLQGATEDELAELSFLASYTARYSAMLHAQEYDLETFKTEAEQIAEHFQGQLASDD</sequence>
<evidence type="ECO:0000313" key="3">
    <source>
        <dbReference type="Proteomes" id="UP000326170"/>
    </source>
</evidence>
<dbReference type="GO" id="GO:0051920">
    <property type="term" value="F:peroxiredoxin activity"/>
    <property type="evidence" value="ECO:0007669"/>
    <property type="project" value="InterPro"/>
</dbReference>
<feature type="domain" description="Carboxymuconolactone decarboxylase-like" evidence="1">
    <location>
        <begin position="32"/>
        <end position="106"/>
    </location>
</feature>
<dbReference type="InterPro" id="IPR004675">
    <property type="entry name" value="AhpD_core"/>
</dbReference>
<evidence type="ECO:0000259" key="1">
    <source>
        <dbReference type="Pfam" id="PF02627"/>
    </source>
</evidence>
<dbReference type="PANTHER" id="PTHR33930">
    <property type="entry name" value="ALKYL HYDROPEROXIDE REDUCTASE AHPD"/>
    <property type="match status" value="1"/>
</dbReference>
<evidence type="ECO:0000313" key="2">
    <source>
        <dbReference type="EMBL" id="QFU82696.1"/>
    </source>
</evidence>
<accession>A0A5P9P3Q8</accession>
<reference evidence="2 3" key="1">
    <citation type="journal article" date="2007" name="Int. J. Syst. Evol. Microbiol.">
        <title>Natronorubrum sulfidifaciens sp. nov., an extremely haloalkaliphilic archaeon isolated from Aiding salt lake in Xin-Jiang, China.</title>
        <authorList>
            <person name="Cui H.L."/>
            <person name="Tohty D."/>
            <person name="Liu H.C."/>
            <person name="Liu S.J."/>
            <person name="Oren A."/>
            <person name="Zhou P.J."/>
        </authorList>
    </citation>
    <scope>NUCLEOTIDE SEQUENCE [LARGE SCALE GENOMIC DNA]</scope>
    <source>
        <strain evidence="2 3">7-3</strain>
    </source>
</reference>
<dbReference type="PANTHER" id="PTHR33930:SF2">
    <property type="entry name" value="BLR3452 PROTEIN"/>
    <property type="match status" value="1"/>
</dbReference>
<dbReference type="KEGG" id="nas:GCU68_09250"/>
<name>A0A5P9P3Q8_9EURY</name>
<organism evidence="2 3">
    <name type="scientific">Natronorubrum aibiense</name>
    <dbReference type="NCBI Taxonomy" id="348826"/>
    <lineage>
        <taxon>Archaea</taxon>
        <taxon>Methanobacteriati</taxon>
        <taxon>Methanobacteriota</taxon>
        <taxon>Stenosarchaea group</taxon>
        <taxon>Halobacteria</taxon>
        <taxon>Halobacteriales</taxon>
        <taxon>Natrialbaceae</taxon>
        <taxon>Natronorubrum</taxon>
    </lineage>
</organism>
<dbReference type="SUPFAM" id="SSF69118">
    <property type="entry name" value="AhpD-like"/>
    <property type="match status" value="1"/>
</dbReference>
<dbReference type="AlphaFoldDB" id="A0A5P9P3Q8"/>
<dbReference type="EMBL" id="CP045488">
    <property type="protein sequence ID" value="QFU82696.1"/>
    <property type="molecule type" value="Genomic_DNA"/>
</dbReference>